<proteinExistence type="inferred from homology"/>
<protein>
    <submittedName>
        <fullName evidence="4">Heavy metal RND transporter</fullName>
    </submittedName>
</protein>
<dbReference type="SUPFAM" id="SSF56954">
    <property type="entry name" value="Outer membrane efflux proteins (OEP)"/>
    <property type="match status" value="1"/>
</dbReference>
<dbReference type="PANTHER" id="PTHR30203">
    <property type="entry name" value="OUTER MEMBRANE CATION EFFLUX PROTEIN"/>
    <property type="match status" value="1"/>
</dbReference>
<gene>
    <name evidence="4" type="ORF">GCM10007350_08720</name>
</gene>
<feature type="coiled-coil region" evidence="2">
    <location>
        <begin position="307"/>
        <end position="341"/>
    </location>
</feature>
<organism evidence="4 5">
    <name type="scientific">Jeongeupia chitinilytica</name>
    <dbReference type="NCBI Taxonomy" id="1041641"/>
    <lineage>
        <taxon>Bacteria</taxon>
        <taxon>Pseudomonadati</taxon>
        <taxon>Pseudomonadota</taxon>
        <taxon>Betaproteobacteria</taxon>
        <taxon>Neisseriales</taxon>
        <taxon>Chitinibacteraceae</taxon>
        <taxon>Jeongeupia</taxon>
    </lineage>
</organism>
<evidence type="ECO:0000313" key="4">
    <source>
        <dbReference type="EMBL" id="GHD58602.1"/>
    </source>
</evidence>
<dbReference type="RefSeq" id="WP_189458939.1">
    <property type="nucleotide sequence ID" value="NZ_BMYO01000002.1"/>
</dbReference>
<dbReference type="InterPro" id="IPR003423">
    <property type="entry name" value="OMP_efflux"/>
</dbReference>
<keyword evidence="2" id="KW-0175">Coiled coil</keyword>
<name>A0ABQ3GZM5_9NEIS</name>
<evidence type="ECO:0000256" key="1">
    <source>
        <dbReference type="ARBA" id="ARBA00007613"/>
    </source>
</evidence>
<dbReference type="PANTHER" id="PTHR30203:SF24">
    <property type="entry name" value="BLR4935 PROTEIN"/>
    <property type="match status" value="1"/>
</dbReference>
<sequence>MSPFLILAAAFGAASLGAHALTLDEALAAAGGAPDLVASTAATAAAQSLTKSAGALPDPKLSVWVDDLQTSGPDAYRVGDAKRMVSLMQEVPNGDRRDAERQVAGAQLQTSEAQARYTQLSVRRETTLAWLALHYLDRKLDVLAAQDADNRHSQQAGVAALKGGASADAALAARLERDQLDDSRDDIERDRARARAQLARWIGPALAAQPATGGLPAWLTSARTQADDIAEQPEIRAAATQVSAAQAELALAQATKKPDWGVEVGWGYDAMDQGMAMVKFTFDLPVFAASRQDPKIAAALANVQKSDAERQARMAAYRQQIDELRAERTAIRAQMDRLKTRTLPLIDQQVELALAGMKSGKGSDGVLGARKARLAAQMRAIELESQLAAADTRLYFLTGAH</sequence>
<evidence type="ECO:0000256" key="2">
    <source>
        <dbReference type="SAM" id="Coils"/>
    </source>
</evidence>
<dbReference type="Gene3D" id="1.20.1600.10">
    <property type="entry name" value="Outer membrane efflux proteins (OEP)"/>
    <property type="match status" value="1"/>
</dbReference>
<reference evidence="5" key="1">
    <citation type="journal article" date="2019" name="Int. J. Syst. Evol. Microbiol.">
        <title>The Global Catalogue of Microorganisms (GCM) 10K type strain sequencing project: providing services to taxonomists for standard genome sequencing and annotation.</title>
        <authorList>
            <consortium name="The Broad Institute Genomics Platform"/>
            <consortium name="The Broad Institute Genome Sequencing Center for Infectious Disease"/>
            <person name="Wu L."/>
            <person name="Ma J."/>
        </authorList>
    </citation>
    <scope>NUCLEOTIDE SEQUENCE [LARGE SCALE GENOMIC DNA]</scope>
    <source>
        <strain evidence="5">KCTC 23701</strain>
    </source>
</reference>
<comment type="similarity">
    <text evidence="1">Belongs to the outer membrane factor (OMF) (TC 1.B.17) family.</text>
</comment>
<evidence type="ECO:0000256" key="3">
    <source>
        <dbReference type="SAM" id="SignalP"/>
    </source>
</evidence>
<feature type="chain" id="PRO_5046888682" evidence="3">
    <location>
        <begin position="21"/>
        <end position="401"/>
    </location>
</feature>
<evidence type="ECO:0000313" key="5">
    <source>
        <dbReference type="Proteomes" id="UP000604737"/>
    </source>
</evidence>
<comment type="caution">
    <text evidence="4">The sequence shown here is derived from an EMBL/GenBank/DDBJ whole genome shotgun (WGS) entry which is preliminary data.</text>
</comment>
<keyword evidence="5" id="KW-1185">Reference proteome</keyword>
<accession>A0ABQ3GZM5</accession>
<feature type="signal peptide" evidence="3">
    <location>
        <begin position="1"/>
        <end position="20"/>
    </location>
</feature>
<dbReference type="EMBL" id="BMYO01000002">
    <property type="protein sequence ID" value="GHD58602.1"/>
    <property type="molecule type" value="Genomic_DNA"/>
</dbReference>
<dbReference type="Pfam" id="PF02321">
    <property type="entry name" value="OEP"/>
    <property type="match status" value="1"/>
</dbReference>
<dbReference type="InterPro" id="IPR010131">
    <property type="entry name" value="MdtP/NodT-like"/>
</dbReference>
<keyword evidence="3" id="KW-0732">Signal</keyword>
<dbReference type="Proteomes" id="UP000604737">
    <property type="component" value="Unassembled WGS sequence"/>
</dbReference>